<gene>
    <name evidence="14" type="ORF">K437DRAFT_256865</name>
</gene>
<keyword evidence="8" id="KW-0808">Transferase</keyword>
<dbReference type="HOGENOM" id="CLU_003224_2_1_1"/>
<evidence type="ECO:0000256" key="1">
    <source>
        <dbReference type="ARBA" id="ARBA00000900"/>
    </source>
</evidence>
<evidence type="ECO:0000256" key="2">
    <source>
        <dbReference type="ARBA" id="ARBA00004123"/>
    </source>
</evidence>
<dbReference type="EMBL" id="JMSN01000048">
    <property type="protein sequence ID" value="KDN44722.1"/>
    <property type="molecule type" value="Genomic_DNA"/>
</dbReference>
<comment type="pathway">
    <text evidence="4">Protein modification; protein ubiquitination.</text>
</comment>
<comment type="caution">
    <text evidence="14">The sequence shown here is derived from an EMBL/GenBank/DDBJ whole genome shotgun (WGS) entry which is preliminary data.</text>
</comment>
<dbReference type="GeneID" id="25264542"/>
<evidence type="ECO:0000256" key="8">
    <source>
        <dbReference type="ARBA" id="ARBA00022679"/>
    </source>
</evidence>
<evidence type="ECO:0000256" key="3">
    <source>
        <dbReference type="ARBA" id="ARBA00004496"/>
    </source>
</evidence>
<dbReference type="GO" id="GO:0000151">
    <property type="term" value="C:ubiquitin ligase complex"/>
    <property type="evidence" value="ECO:0007669"/>
    <property type="project" value="InterPro"/>
</dbReference>
<dbReference type="RefSeq" id="XP_013242896.1">
    <property type="nucleotide sequence ID" value="XM_013387442.1"/>
</dbReference>
<evidence type="ECO:0000256" key="6">
    <source>
        <dbReference type="ARBA" id="ARBA00012483"/>
    </source>
</evidence>
<dbReference type="PROSITE" id="PS51698">
    <property type="entry name" value="U_BOX"/>
    <property type="match status" value="1"/>
</dbReference>
<dbReference type="GO" id="GO:0000209">
    <property type="term" value="P:protein polyubiquitination"/>
    <property type="evidence" value="ECO:0007669"/>
    <property type="project" value="TreeGrafter"/>
</dbReference>
<dbReference type="SMART" id="SM00504">
    <property type="entry name" value="Ubox"/>
    <property type="match status" value="1"/>
</dbReference>
<feature type="coiled-coil region" evidence="11">
    <location>
        <begin position="579"/>
        <end position="606"/>
    </location>
</feature>
<dbReference type="InterPro" id="IPR013083">
    <property type="entry name" value="Znf_RING/FYVE/PHD"/>
</dbReference>
<evidence type="ECO:0000259" key="13">
    <source>
        <dbReference type="PROSITE" id="PS51698"/>
    </source>
</evidence>
<evidence type="ECO:0000256" key="9">
    <source>
        <dbReference type="ARBA" id="ARBA00022786"/>
    </source>
</evidence>
<dbReference type="PANTHER" id="PTHR13931">
    <property type="entry name" value="UBIQUITINATION FACTOR E4"/>
    <property type="match status" value="1"/>
</dbReference>
<reference evidence="14 15" key="1">
    <citation type="submission" date="2014-05" db="EMBL/GenBank/DDBJ databases">
        <title>Draft genome sequence of a rare smut relative, Tilletiaria anomala UBC 951.</title>
        <authorList>
            <consortium name="DOE Joint Genome Institute"/>
            <person name="Toome M."/>
            <person name="Kuo A."/>
            <person name="Henrissat B."/>
            <person name="Lipzen A."/>
            <person name="Tritt A."/>
            <person name="Yoshinaga Y."/>
            <person name="Zane M."/>
            <person name="Barry K."/>
            <person name="Grigoriev I.V."/>
            <person name="Spatafora J.W."/>
            <person name="Aimea M.C."/>
        </authorList>
    </citation>
    <scope>NUCLEOTIDE SEQUENCE [LARGE SCALE GENOMIC DNA]</scope>
    <source>
        <strain evidence="14 15">UBC 951</strain>
    </source>
</reference>
<comment type="similarity">
    <text evidence="5">Belongs to the ubiquitin conjugation factor E4 family.</text>
</comment>
<dbReference type="InParanoid" id="A0A066VSL0"/>
<dbReference type="STRING" id="1037660.A0A066VSL0"/>
<dbReference type="AlphaFoldDB" id="A0A066VSL0"/>
<evidence type="ECO:0000256" key="11">
    <source>
        <dbReference type="SAM" id="Coils"/>
    </source>
</evidence>
<dbReference type="PANTHER" id="PTHR13931:SF2">
    <property type="entry name" value="UBIQUITIN CONJUGATION FACTOR E4 B"/>
    <property type="match status" value="1"/>
</dbReference>
<organism evidence="14 15">
    <name type="scientific">Tilletiaria anomala (strain ATCC 24038 / CBS 436.72 / UBC 951)</name>
    <dbReference type="NCBI Taxonomy" id="1037660"/>
    <lineage>
        <taxon>Eukaryota</taxon>
        <taxon>Fungi</taxon>
        <taxon>Dikarya</taxon>
        <taxon>Basidiomycota</taxon>
        <taxon>Ustilaginomycotina</taxon>
        <taxon>Exobasidiomycetes</taxon>
        <taxon>Georgefischeriales</taxon>
        <taxon>Tilletiariaceae</taxon>
        <taxon>Tilletiaria</taxon>
    </lineage>
</organism>
<dbReference type="Proteomes" id="UP000027361">
    <property type="component" value="Unassembled WGS sequence"/>
</dbReference>
<dbReference type="OMA" id="SNAFMTN"/>
<dbReference type="GO" id="GO:0034450">
    <property type="term" value="F:ubiquitin-ubiquitin ligase activity"/>
    <property type="evidence" value="ECO:0007669"/>
    <property type="project" value="InterPro"/>
</dbReference>
<dbReference type="GO" id="GO:0005737">
    <property type="term" value="C:cytoplasm"/>
    <property type="evidence" value="ECO:0007669"/>
    <property type="project" value="UniProtKB-SubCell"/>
</dbReference>
<sequence>MAAAPNLDSWKQRATEGVFKVTLDRNKAEDTAWDLIYLKDVAEELSQENAGQAPIASPDIADRLLIARLQLDPDGENVTDDADKLTALASLDKEETCWDYLIRAWRRCKQEELSLKKTLPNALAPAQAVLDELRGLIVSYLGLLIQTPDMFPCNTKPNGKAINALCLLPSIVKTSSFVSMGAFPSTSSSQSALLKNEWASVEPHETPFLLADLANRFSEGDDFSELQDILGPTLQEISRRILEGEEVAPSSSRGPPTPGGTGGSAAPPPALAGRGQLSPQALAQAAQTGNIQAVLAHLLGQRGAARMPGANTAGAQDAMDVDEGDDAFTDIPGALRKTKEGPNITGLEWRPYLTALVEAAGNKRIAEFMTKLNSFDPEGVKTPQLERKSLLGPILRLSVFPDAYPSITEQFFSNAKSRNRADIEMNANSLRSTMEIVQSSNFRICNSIVRSGPMAREEMLRYWGRACDLNAKRAGMRVKASAVSTDAFMVNLFELTLRFAEPFMDASYSKIDRIDMEYFRHQKRFDAANLTRLNASEPEAAKWVSDAGTAASAPNFITETFYLATRLCTLGPVKVIRNYQELEKDMRRMKKRADEYEGDREQWASTPQAPQYEAFIKRTREAVDRMQSTLIAYNVQLLDPAFVTRMVSFTSLVMTWLIRVADPRRAHPRKMVELPLPDQAAVEFTMLPEHIFEDVCEFLLFIAKYRPQSLTEPAKNDLVSFCTTFLLSSAYIKNPFLKAKLAEILYYNLWEYGNARQGILGDTINIHPLALCGLVPALMSFWVEAESTGSHTQFYDKFNIRAHLCKVFETIWTTPQHKQRVQEESKKARFVTFINRMMNDVTFLLDDALEKLQELHNKQQLMDNPAEWAALTGEQQQEHSSHMRGVEEQVGWMLQYGHQFLNMLIKFTEETKDAFMEPEIVDRLAAMLDFNLDVLVGPRCQELKVKEPKKVGFNPRHLLQQILSVYLNLAARKEFIKAIAKDGRSYKKEIFVKAASIASRHMLKSPAEIEALGGLIEHVEETKGKEEEEEEDLGEIPDEYTDPLMATLMKDPVRLPSSKAILDRATIKAHLLSDASDPFNRMPLKIEDVLPADDLRAEIEAFVAARRKNKTAS</sequence>
<dbReference type="InterPro" id="IPR019474">
    <property type="entry name" value="Ub_conjug_fac_E4_core"/>
</dbReference>
<evidence type="ECO:0000256" key="12">
    <source>
        <dbReference type="SAM" id="MobiDB-lite"/>
    </source>
</evidence>
<dbReference type="InterPro" id="IPR003613">
    <property type="entry name" value="Ubox_domain"/>
</dbReference>
<dbReference type="FunFam" id="3.30.40.10:FF:000055">
    <property type="entry name" value="Ubiquitin conjugation factor e4 a"/>
    <property type="match status" value="1"/>
</dbReference>
<dbReference type="OrthoDB" id="20295at2759"/>
<name>A0A066VSL0_TILAU</name>
<keyword evidence="9" id="KW-0833">Ubl conjugation pathway</keyword>
<dbReference type="SUPFAM" id="SSF57850">
    <property type="entry name" value="RING/U-box"/>
    <property type="match status" value="1"/>
</dbReference>
<feature type="region of interest" description="Disordered" evidence="12">
    <location>
        <begin position="245"/>
        <end position="280"/>
    </location>
</feature>
<keyword evidence="7" id="KW-0963">Cytoplasm</keyword>
<dbReference type="GO" id="GO:0006511">
    <property type="term" value="P:ubiquitin-dependent protein catabolic process"/>
    <property type="evidence" value="ECO:0007669"/>
    <property type="project" value="InterPro"/>
</dbReference>
<feature type="compositionally biased region" description="Low complexity" evidence="12">
    <location>
        <begin position="271"/>
        <end position="280"/>
    </location>
</feature>
<evidence type="ECO:0000256" key="5">
    <source>
        <dbReference type="ARBA" id="ARBA00007434"/>
    </source>
</evidence>
<evidence type="ECO:0000313" key="14">
    <source>
        <dbReference type="EMBL" id="KDN44722.1"/>
    </source>
</evidence>
<evidence type="ECO:0000313" key="15">
    <source>
        <dbReference type="Proteomes" id="UP000027361"/>
    </source>
</evidence>
<comment type="subcellular location">
    <subcellularLocation>
        <location evidence="3">Cytoplasm</location>
    </subcellularLocation>
    <subcellularLocation>
        <location evidence="2">Nucleus</location>
    </subcellularLocation>
</comment>
<dbReference type="GO" id="GO:0005634">
    <property type="term" value="C:nucleus"/>
    <property type="evidence" value="ECO:0007669"/>
    <property type="project" value="UniProtKB-SubCell"/>
</dbReference>
<evidence type="ECO:0000256" key="10">
    <source>
        <dbReference type="ARBA" id="ARBA00023242"/>
    </source>
</evidence>
<dbReference type="Gene3D" id="3.30.40.10">
    <property type="entry name" value="Zinc/RING finger domain, C3HC4 (zinc finger)"/>
    <property type="match status" value="1"/>
</dbReference>
<comment type="catalytic activity">
    <reaction evidence="1">
        <text>S-ubiquitinyl-[E2 ubiquitin-conjugating enzyme]-L-cysteine + [acceptor protein]-L-lysine = [E2 ubiquitin-conjugating enzyme]-L-cysteine + N(6)-ubiquitinyl-[acceptor protein]-L-lysine.</text>
        <dbReference type="EC" id="2.3.2.27"/>
    </reaction>
</comment>
<feature type="domain" description="U-box" evidence="13">
    <location>
        <begin position="1035"/>
        <end position="1109"/>
    </location>
</feature>
<dbReference type="UniPathway" id="UPA00143"/>
<dbReference type="InterPro" id="IPR045132">
    <property type="entry name" value="UBE4"/>
</dbReference>
<dbReference type="GO" id="GO:0036503">
    <property type="term" value="P:ERAD pathway"/>
    <property type="evidence" value="ECO:0007669"/>
    <property type="project" value="InterPro"/>
</dbReference>
<dbReference type="FunCoup" id="A0A066VSL0">
    <property type="interactions" value="862"/>
</dbReference>
<accession>A0A066VSL0</accession>
<proteinExistence type="inferred from homology"/>
<dbReference type="Pfam" id="PF10408">
    <property type="entry name" value="Ufd2P_core"/>
    <property type="match status" value="1"/>
</dbReference>
<protein>
    <recommendedName>
        <fullName evidence="6">RING-type E3 ubiquitin transferase</fullName>
        <ecNumber evidence="6">2.3.2.27</ecNumber>
    </recommendedName>
</protein>
<dbReference type="EC" id="2.3.2.27" evidence="6"/>
<keyword evidence="10" id="KW-0539">Nucleus</keyword>
<evidence type="ECO:0000256" key="4">
    <source>
        <dbReference type="ARBA" id="ARBA00004906"/>
    </source>
</evidence>
<dbReference type="Pfam" id="PF04564">
    <property type="entry name" value="U-box"/>
    <property type="match status" value="1"/>
</dbReference>
<keyword evidence="11" id="KW-0175">Coiled coil</keyword>
<keyword evidence="15" id="KW-1185">Reference proteome</keyword>
<evidence type="ECO:0000256" key="7">
    <source>
        <dbReference type="ARBA" id="ARBA00022490"/>
    </source>
</evidence>